<reference evidence="5" key="2">
    <citation type="submission" date="2009-11" db="EMBL/GenBank/DDBJ databases">
        <title>The Genome Sequence of Allomyces macrogynus strain ATCC 38327.</title>
        <authorList>
            <consortium name="The Broad Institute Genome Sequencing Platform"/>
            <person name="Russ C."/>
            <person name="Cuomo C."/>
            <person name="Shea T."/>
            <person name="Young S.K."/>
            <person name="Zeng Q."/>
            <person name="Koehrsen M."/>
            <person name="Haas B."/>
            <person name="Borodovsky M."/>
            <person name="Guigo R."/>
            <person name="Alvarado L."/>
            <person name="Berlin A."/>
            <person name="Borenstein D."/>
            <person name="Chen Z."/>
            <person name="Engels R."/>
            <person name="Freedman E."/>
            <person name="Gellesch M."/>
            <person name="Goldberg J."/>
            <person name="Griggs A."/>
            <person name="Gujja S."/>
            <person name="Heiman D."/>
            <person name="Hepburn T."/>
            <person name="Howarth C."/>
            <person name="Jen D."/>
            <person name="Larson L."/>
            <person name="Lewis B."/>
            <person name="Mehta T."/>
            <person name="Park D."/>
            <person name="Pearson M."/>
            <person name="Roberts A."/>
            <person name="Saif S."/>
            <person name="Shenoy N."/>
            <person name="Sisk P."/>
            <person name="Stolte C."/>
            <person name="Sykes S."/>
            <person name="Walk T."/>
            <person name="White J."/>
            <person name="Yandava C."/>
            <person name="Burger G."/>
            <person name="Gray M.W."/>
            <person name="Holland P.W.H."/>
            <person name="King N."/>
            <person name="Lang F.B.F."/>
            <person name="Roger A.J."/>
            <person name="Ruiz-Trillo I."/>
            <person name="Lander E."/>
            <person name="Nusbaum C."/>
        </authorList>
    </citation>
    <scope>NUCLEOTIDE SEQUENCE [LARGE SCALE GENOMIC DNA]</scope>
    <source>
        <strain evidence="5">ATCC 38327</strain>
    </source>
</reference>
<dbReference type="SUPFAM" id="SSF54565">
    <property type="entry name" value="Ribosomal protein S16"/>
    <property type="match status" value="1"/>
</dbReference>
<dbReference type="PANTHER" id="PTHR12919:SF20">
    <property type="entry name" value="SMALL RIBOSOMAL SUBUNIT PROTEIN BS16M"/>
    <property type="match status" value="1"/>
</dbReference>
<dbReference type="Gene3D" id="3.30.1320.10">
    <property type="match status" value="1"/>
</dbReference>
<evidence type="ECO:0000313" key="4">
    <source>
        <dbReference type="EMBL" id="KNE63364.1"/>
    </source>
</evidence>
<dbReference type="eggNOG" id="KOG3419">
    <property type="taxonomic scope" value="Eukaryota"/>
</dbReference>
<dbReference type="AlphaFoldDB" id="A0A0L0SLT5"/>
<dbReference type="NCBIfam" id="TIGR00002">
    <property type="entry name" value="S16"/>
    <property type="match status" value="1"/>
</dbReference>
<dbReference type="OrthoDB" id="407221at2759"/>
<evidence type="ECO:0000256" key="3">
    <source>
        <dbReference type="ARBA" id="ARBA00023274"/>
    </source>
</evidence>
<evidence type="ECO:0000256" key="2">
    <source>
        <dbReference type="ARBA" id="ARBA00022980"/>
    </source>
</evidence>
<dbReference type="InterPro" id="IPR000307">
    <property type="entry name" value="Ribosomal_bS16"/>
</dbReference>
<keyword evidence="3" id="KW-0687">Ribonucleoprotein</keyword>
<dbReference type="GO" id="GO:0032543">
    <property type="term" value="P:mitochondrial translation"/>
    <property type="evidence" value="ECO:0007669"/>
    <property type="project" value="TreeGrafter"/>
</dbReference>
<proteinExistence type="inferred from homology"/>
<gene>
    <name evidence="4" type="ORF">AMAG_08502</name>
</gene>
<dbReference type="GO" id="GO:0003735">
    <property type="term" value="F:structural constituent of ribosome"/>
    <property type="evidence" value="ECO:0007669"/>
    <property type="project" value="InterPro"/>
</dbReference>
<dbReference type="GO" id="GO:0005763">
    <property type="term" value="C:mitochondrial small ribosomal subunit"/>
    <property type="evidence" value="ECO:0007669"/>
    <property type="project" value="TreeGrafter"/>
</dbReference>
<dbReference type="EMBL" id="GG745342">
    <property type="protein sequence ID" value="KNE63364.1"/>
    <property type="molecule type" value="Genomic_DNA"/>
</dbReference>
<comment type="similarity">
    <text evidence="1">Belongs to the bacterial ribosomal protein bS16 family.</text>
</comment>
<evidence type="ECO:0000313" key="5">
    <source>
        <dbReference type="Proteomes" id="UP000054350"/>
    </source>
</evidence>
<dbReference type="STRING" id="578462.A0A0L0SLT5"/>
<organism evidence="4 5">
    <name type="scientific">Allomyces macrogynus (strain ATCC 38327)</name>
    <name type="common">Allomyces javanicus var. macrogynus</name>
    <dbReference type="NCBI Taxonomy" id="578462"/>
    <lineage>
        <taxon>Eukaryota</taxon>
        <taxon>Fungi</taxon>
        <taxon>Fungi incertae sedis</taxon>
        <taxon>Blastocladiomycota</taxon>
        <taxon>Blastocladiomycetes</taxon>
        <taxon>Blastocladiales</taxon>
        <taxon>Blastocladiaceae</taxon>
        <taxon>Allomyces</taxon>
    </lineage>
</organism>
<keyword evidence="5" id="KW-1185">Reference proteome</keyword>
<accession>A0A0L0SLT5</accession>
<evidence type="ECO:0000256" key="1">
    <source>
        <dbReference type="ARBA" id="ARBA00006668"/>
    </source>
</evidence>
<dbReference type="Proteomes" id="UP000054350">
    <property type="component" value="Unassembled WGS sequence"/>
</dbReference>
<reference evidence="4 5" key="1">
    <citation type="submission" date="2009-11" db="EMBL/GenBank/DDBJ databases">
        <title>Annotation of Allomyces macrogynus ATCC 38327.</title>
        <authorList>
            <consortium name="The Broad Institute Genome Sequencing Platform"/>
            <person name="Russ C."/>
            <person name="Cuomo C."/>
            <person name="Burger G."/>
            <person name="Gray M.W."/>
            <person name="Holland P.W.H."/>
            <person name="King N."/>
            <person name="Lang F.B.F."/>
            <person name="Roger A.J."/>
            <person name="Ruiz-Trillo I."/>
            <person name="Young S.K."/>
            <person name="Zeng Q."/>
            <person name="Gargeya S."/>
            <person name="Fitzgerald M."/>
            <person name="Haas B."/>
            <person name="Abouelleil A."/>
            <person name="Alvarado L."/>
            <person name="Arachchi H.M."/>
            <person name="Berlin A."/>
            <person name="Chapman S.B."/>
            <person name="Gearin G."/>
            <person name="Goldberg J."/>
            <person name="Griggs A."/>
            <person name="Gujja S."/>
            <person name="Hansen M."/>
            <person name="Heiman D."/>
            <person name="Howarth C."/>
            <person name="Larimer J."/>
            <person name="Lui A."/>
            <person name="MacDonald P.J.P."/>
            <person name="McCowen C."/>
            <person name="Montmayeur A."/>
            <person name="Murphy C."/>
            <person name="Neiman D."/>
            <person name="Pearson M."/>
            <person name="Priest M."/>
            <person name="Roberts A."/>
            <person name="Saif S."/>
            <person name="Shea T."/>
            <person name="Sisk P."/>
            <person name="Stolte C."/>
            <person name="Sykes S."/>
            <person name="Wortman J."/>
            <person name="Nusbaum C."/>
            <person name="Birren B."/>
        </authorList>
    </citation>
    <scope>NUCLEOTIDE SEQUENCE [LARGE SCALE GENOMIC DNA]</scope>
    <source>
        <strain evidence="4 5">ATCC 38327</strain>
    </source>
</reference>
<dbReference type="InterPro" id="IPR023803">
    <property type="entry name" value="Ribosomal_bS16_dom_sf"/>
</dbReference>
<keyword evidence="2 4" id="KW-0689">Ribosomal protein</keyword>
<dbReference type="OMA" id="GFYNPIA"/>
<dbReference type="HAMAP" id="MF_00385">
    <property type="entry name" value="Ribosomal_bS16"/>
    <property type="match status" value="1"/>
</dbReference>
<name>A0A0L0SLT5_ALLM3</name>
<dbReference type="PANTHER" id="PTHR12919">
    <property type="entry name" value="30S RIBOSOMAL PROTEIN S16"/>
    <property type="match status" value="1"/>
</dbReference>
<dbReference type="Pfam" id="PF00886">
    <property type="entry name" value="Ribosomal_S16"/>
    <property type="match status" value="1"/>
</dbReference>
<protein>
    <submittedName>
        <fullName evidence="4">Ribosomal protein S16</fullName>
    </submittedName>
</protein>
<dbReference type="VEuPathDB" id="FungiDB:AMAG_08502"/>
<sequence length="118" mass="13229">MVVRIRLARIGGRNNPLYRVVVANAKTRRDGKPLEAVGMYNPVPTPEGNKHLDLAAPRVKYWLSVGAQPTPPVKKLLVKAGLVPEKPMHLRPWALDRPSRRVVRMPTLEGQEELAVKE</sequence>